<reference evidence="1 2" key="1">
    <citation type="submission" date="2014-10" db="EMBL/GenBank/DDBJ databases">
        <title>Draft genome of the hookworm Ancylostoma caninum.</title>
        <authorList>
            <person name="Mitreva M."/>
        </authorList>
    </citation>
    <scope>NUCLEOTIDE SEQUENCE [LARGE SCALE GENOMIC DNA]</scope>
    <source>
        <strain evidence="1 2">Baltimore</strain>
    </source>
</reference>
<dbReference type="Proteomes" id="UP000252519">
    <property type="component" value="Unassembled WGS sequence"/>
</dbReference>
<keyword evidence="2" id="KW-1185">Reference proteome</keyword>
<evidence type="ECO:0000313" key="2">
    <source>
        <dbReference type="Proteomes" id="UP000252519"/>
    </source>
</evidence>
<evidence type="ECO:0000313" key="1">
    <source>
        <dbReference type="EMBL" id="RCN44751.1"/>
    </source>
</evidence>
<gene>
    <name evidence="1" type="ORF">ANCCAN_09266</name>
</gene>
<organism evidence="1 2">
    <name type="scientific">Ancylostoma caninum</name>
    <name type="common">Dog hookworm</name>
    <dbReference type="NCBI Taxonomy" id="29170"/>
    <lineage>
        <taxon>Eukaryota</taxon>
        <taxon>Metazoa</taxon>
        <taxon>Ecdysozoa</taxon>
        <taxon>Nematoda</taxon>
        <taxon>Chromadorea</taxon>
        <taxon>Rhabditida</taxon>
        <taxon>Rhabditina</taxon>
        <taxon>Rhabditomorpha</taxon>
        <taxon>Strongyloidea</taxon>
        <taxon>Ancylostomatidae</taxon>
        <taxon>Ancylostomatinae</taxon>
        <taxon>Ancylostoma</taxon>
    </lineage>
</organism>
<accession>A0A368GK40</accession>
<dbReference type="EMBL" id="JOJR01000121">
    <property type="protein sequence ID" value="RCN44751.1"/>
    <property type="molecule type" value="Genomic_DNA"/>
</dbReference>
<protein>
    <submittedName>
        <fullName evidence="1">Uncharacterized protein</fullName>
    </submittedName>
</protein>
<name>A0A368GK40_ANCCA</name>
<dbReference type="AlphaFoldDB" id="A0A368GK40"/>
<comment type="caution">
    <text evidence="1">The sequence shown here is derived from an EMBL/GenBank/DDBJ whole genome shotgun (WGS) entry which is preliminary data.</text>
</comment>
<proteinExistence type="predicted"/>
<sequence length="40" mass="4669">MISLPEQCVAAIEERKTHLRRYCTIFWNAKLCCLHCKGVC</sequence>